<name>A0ABV6S336_9SPHN</name>
<comment type="caution">
    <text evidence="5">The sequence shown here is derived from an EMBL/GenBank/DDBJ whole genome shotgun (WGS) entry which is preliminary data.</text>
</comment>
<proteinExistence type="predicted"/>
<dbReference type="EC" id="2.1.1.-" evidence="5"/>
<organism evidence="5 6">
    <name type="scientific">Novosphingobium clariflavum</name>
    <dbReference type="NCBI Taxonomy" id="2029884"/>
    <lineage>
        <taxon>Bacteria</taxon>
        <taxon>Pseudomonadati</taxon>
        <taxon>Pseudomonadota</taxon>
        <taxon>Alphaproteobacteria</taxon>
        <taxon>Sphingomonadales</taxon>
        <taxon>Sphingomonadaceae</taxon>
        <taxon>Novosphingobium</taxon>
    </lineage>
</organism>
<dbReference type="PANTHER" id="PTHR43464">
    <property type="entry name" value="METHYLTRANSFERASE"/>
    <property type="match status" value="1"/>
</dbReference>
<keyword evidence="6" id="KW-1185">Reference proteome</keyword>
<keyword evidence="3" id="KW-0949">S-adenosyl-L-methionine</keyword>
<evidence type="ECO:0000313" key="5">
    <source>
        <dbReference type="EMBL" id="MFC0683640.1"/>
    </source>
</evidence>
<dbReference type="PANTHER" id="PTHR43464:SF19">
    <property type="entry name" value="UBIQUINONE BIOSYNTHESIS O-METHYLTRANSFERASE, MITOCHONDRIAL"/>
    <property type="match status" value="1"/>
</dbReference>
<feature type="domain" description="Methyltransferase type 12" evidence="4">
    <location>
        <begin position="39"/>
        <end position="134"/>
    </location>
</feature>
<accession>A0ABV6S336</accession>
<sequence>MDRVYRGQRHIYDLTRKYYLFGRDRLIRELDAAPGMAVLEVGCGTGRNLELVGKAWPGVELHGFDISGEMLKNARKRLGEAARLAPGDATRFDPQALFARAGFDRIVLSYTLSMIPGWQDALTRAVTALSPGGAVHVVDFGDLAGLPSPLRAGLRGWLTRFHVTPRTDLPGVAARLANERGLPVRFTRGPLGYYQMVRIGH</sequence>
<keyword evidence="1 5" id="KW-0489">Methyltransferase</keyword>
<gene>
    <name evidence="5" type="ORF">ACFFF8_03425</name>
</gene>
<dbReference type="InterPro" id="IPR029063">
    <property type="entry name" value="SAM-dependent_MTases_sf"/>
</dbReference>
<dbReference type="Gene3D" id="3.40.50.150">
    <property type="entry name" value="Vaccinia Virus protein VP39"/>
    <property type="match status" value="1"/>
</dbReference>
<dbReference type="RefSeq" id="WP_267220246.1">
    <property type="nucleotide sequence ID" value="NZ_JAPCWC010000006.1"/>
</dbReference>
<evidence type="ECO:0000313" key="6">
    <source>
        <dbReference type="Proteomes" id="UP001589858"/>
    </source>
</evidence>
<dbReference type="GO" id="GO:0008168">
    <property type="term" value="F:methyltransferase activity"/>
    <property type="evidence" value="ECO:0007669"/>
    <property type="project" value="UniProtKB-KW"/>
</dbReference>
<protein>
    <submittedName>
        <fullName evidence="5">Class I SAM-dependent methyltransferase</fullName>
        <ecNumber evidence="5">2.1.1.-</ecNumber>
    </submittedName>
</protein>
<dbReference type="SUPFAM" id="SSF53335">
    <property type="entry name" value="S-adenosyl-L-methionine-dependent methyltransferases"/>
    <property type="match status" value="1"/>
</dbReference>
<dbReference type="EMBL" id="JBHLTM010000016">
    <property type="protein sequence ID" value="MFC0683640.1"/>
    <property type="molecule type" value="Genomic_DNA"/>
</dbReference>
<dbReference type="GO" id="GO:0032259">
    <property type="term" value="P:methylation"/>
    <property type="evidence" value="ECO:0007669"/>
    <property type="project" value="UniProtKB-KW"/>
</dbReference>
<evidence type="ECO:0000256" key="1">
    <source>
        <dbReference type="ARBA" id="ARBA00022603"/>
    </source>
</evidence>
<dbReference type="Pfam" id="PF08242">
    <property type="entry name" value="Methyltransf_12"/>
    <property type="match status" value="1"/>
</dbReference>
<dbReference type="InterPro" id="IPR013217">
    <property type="entry name" value="Methyltransf_12"/>
</dbReference>
<dbReference type="CDD" id="cd02440">
    <property type="entry name" value="AdoMet_MTases"/>
    <property type="match status" value="1"/>
</dbReference>
<keyword evidence="2 5" id="KW-0808">Transferase</keyword>
<reference evidence="5 6" key="1">
    <citation type="submission" date="2024-09" db="EMBL/GenBank/DDBJ databases">
        <authorList>
            <person name="Sun Q."/>
            <person name="Mori K."/>
        </authorList>
    </citation>
    <scope>NUCLEOTIDE SEQUENCE [LARGE SCALE GENOMIC DNA]</scope>
    <source>
        <strain evidence="5 6">CICC 11035S</strain>
    </source>
</reference>
<evidence type="ECO:0000256" key="3">
    <source>
        <dbReference type="ARBA" id="ARBA00022691"/>
    </source>
</evidence>
<evidence type="ECO:0000259" key="4">
    <source>
        <dbReference type="Pfam" id="PF08242"/>
    </source>
</evidence>
<evidence type="ECO:0000256" key="2">
    <source>
        <dbReference type="ARBA" id="ARBA00022679"/>
    </source>
</evidence>
<dbReference type="Proteomes" id="UP001589858">
    <property type="component" value="Unassembled WGS sequence"/>
</dbReference>